<dbReference type="Gene3D" id="2.60.40.1890">
    <property type="entry name" value="PCu(A)C copper chaperone"/>
    <property type="match status" value="1"/>
</dbReference>
<name>A0A1M7FMV8_9RHOB</name>
<accession>A0A1M7FMV8</accession>
<proteinExistence type="predicted"/>
<dbReference type="InterPro" id="IPR058248">
    <property type="entry name" value="Lxx211020-like"/>
</dbReference>
<evidence type="ECO:0000313" key="3">
    <source>
        <dbReference type="Proteomes" id="UP000183974"/>
    </source>
</evidence>
<dbReference type="InterPro" id="IPR036182">
    <property type="entry name" value="PCuAC_sf"/>
</dbReference>
<reference evidence="2 3" key="1">
    <citation type="submission" date="2016-11" db="EMBL/GenBank/DDBJ databases">
        <authorList>
            <person name="Jaros S."/>
            <person name="Januszkiewicz K."/>
            <person name="Wedrychowicz H."/>
        </authorList>
    </citation>
    <scope>NUCLEOTIDE SEQUENCE [LARGE SCALE GENOMIC DNA]</scope>
    <source>
        <strain evidence="2 3">DSM 29589</strain>
    </source>
</reference>
<protein>
    <recommendedName>
        <fullName evidence="4">Copper(I)-binding protein</fullName>
    </recommendedName>
</protein>
<organism evidence="2 3">
    <name type="scientific">Roseovarius pacificus</name>
    <dbReference type="NCBI Taxonomy" id="337701"/>
    <lineage>
        <taxon>Bacteria</taxon>
        <taxon>Pseudomonadati</taxon>
        <taxon>Pseudomonadota</taxon>
        <taxon>Alphaproteobacteria</taxon>
        <taxon>Rhodobacterales</taxon>
        <taxon>Roseobacteraceae</taxon>
        <taxon>Roseovarius</taxon>
    </lineage>
</organism>
<dbReference type="AlphaFoldDB" id="A0A1M7FMV8"/>
<evidence type="ECO:0000313" key="2">
    <source>
        <dbReference type="EMBL" id="SHM05315.1"/>
    </source>
</evidence>
<evidence type="ECO:0008006" key="4">
    <source>
        <dbReference type="Google" id="ProtNLM"/>
    </source>
</evidence>
<gene>
    <name evidence="2" type="ORF">SAMN05444398_10953</name>
</gene>
<dbReference type="RefSeq" id="WP_073035524.1">
    <property type="nucleotide sequence ID" value="NZ_BMLR01000010.1"/>
</dbReference>
<evidence type="ECO:0000256" key="1">
    <source>
        <dbReference type="SAM" id="SignalP"/>
    </source>
</evidence>
<dbReference type="STRING" id="337701.SAMN05444398_10953"/>
<dbReference type="SUPFAM" id="SSF110087">
    <property type="entry name" value="DR1885-like metal-binding protein"/>
    <property type="match status" value="1"/>
</dbReference>
<dbReference type="InterPro" id="IPR007410">
    <property type="entry name" value="LpqE-like"/>
</dbReference>
<dbReference type="PANTHER" id="PTHR36302:SF1">
    <property type="entry name" value="COPPER CHAPERONE PCU(A)C"/>
    <property type="match status" value="1"/>
</dbReference>
<feature type="chain" id="PRO_5013291567" description="Copper(I)-binding protein" evidence="1">
    <location>
        <begin position="23"/>
        <end position="159"/>
    </location>
</feature>
<dbReference type="OrthoDB" id="9796962at2"/>
<dbReference type="Pfam" id="PF04314">
    <property type="entry name" value="PCuAC"/>
    <property type="match status" value="1"/>
</dbReference>
<dbReference type="EMBL" id="FRBR01000009">
    <property type="protein sequence ID" value="SHM05315.1"/>
    <property type="molecule type" value="Genomic_DNA"/>
</dbReference>
<keyword evidence="3" id="KW-1185">Reference proteome</keyword>
<dbReference type="Proteomes" id="UP000183974">
    <property type="component" value="Unassembled WGS sequence"/>
</dbReference>
<feature type="signal peptide" evidence="1">
    <location>
        <begin position="1"/>
        <end position="22"/>
    </location>
</feature>
<keyword evidence="1" id="KW-0732">Signal</keyword>
<dbReference type="PANTHER" id="PTHR36302">
    <property type="entry name" value="BLR7088 PROTEIN"/>
    <property type="match status" value="1"/>
</dbReference>
<sequence>MSFKSTILAAVAASAFALPAFAADIMVQDPYARSSAMMATSGAAFMQIMNHGETDDRLIGAASPVAEMVQLHTHEEDENGVMRMLHVEEGFPVAAGETLMLARGGNHVMFMGITEPFEQGDMIPLTLTFEKAGDITVEVPVDLERQPMHGMKHQHGKSE</sequence>